<evidence type="ECO:0000259" key="4">
    <source>
        <dbReference type="Pfam" id="PF00561"/>
    </source>
</evidence>
<keyword evidence="1 2" id="KW-0808">Transferase</keyword>
<dbReference type="InterPro" id="IPR000073">
    <property type="entry name" value="AB_hydrolase_1"/>
</dbReference>
<proteinExistence type="inferred from homology"/>
<comment type="subunit">
    <text evidence="2">Homodimer.</text>
</comment>
<dbReference type="AlphaFoldDB" id="A0A6L3ZCP4"/>
<dbReference type="UniPathway" id="UPA00051">
    <property type="reaction ID" value="UER00074"/>
</dbReference>
<evidence type="ECO:0000256" key="3">
    <source>
        <dbReference type="PIRSR" id="PIRSR000443-1"/>
    </source>
</evidence>
<dbReference type="HAMAP" id="MF_00296">
    <property type="entry name" value="MetX_acyltransf"/>
    <property type="match status" value="1"/>
</dbReference>
<organism evidence="5 6">
    <name type="scientific">Phaeocystidibacter marisrubri</name>
    <dbReference type="NCBI Taxonomy" id="1577780"/>
    <lineage>
        <taxon>Bacteria</taxon>
        <taxon>Pseudomonadati</taxon>
        <taxon>Bacteroidota</taxon>
        <taxon>Flavobacteriia</taxon>
        <taxon>Flavobacteriales</taxon>
        <taxon>Phaeocystidibacteraceae</taxon>
        <taxon>Phaeocystidibacter</taxon>
    </lineage>
</organism>
<dbReference type="RefSeq" id="WP_151693071.1">
    <property type="nucleotide sequence ID" value="NZ_BMGX01000001.1"/>
</dbReference>
<keyword evidence="2" id="KW-0028">Amino-acid biosynthesis</keyword>
<feature type="domain" description="AB hydrolase-1" evidence="4">
    <location>
        <begin position="40"/>
        <end position="311"/>
    </location>
</feature>
<comment type="caution">
    <text evidence="5">The sequence shown here is derived from an EMBL/GenBank/DDBJ whole genome shotgun (WGS) entry which is preliminary data.</text>
</comment>
<comment type="caution">
    <text evidence="2">Lacks conserved residue(s) required for the propagation of feature annotation.</text>
</comment>
<gene>
    <name evidence="5" type="primary">metX</name>
    <name evidence="2" type="synonym">metXA</name>
    <name evidence="5" type="ORF">F8C82_08025</name>
</gene>
<evidence type="ECO:0000256" key="2">
    <source>
        <dbReference type="HAMAP-Rule" id="MF_00296"/>
    </source>
</evidence>
<dbReference type="PIRSF" id="PIRSF000443">
    <property type="entry name" value="Homoser_Ac_trans"/>
    <property type="match status" value="1"/>
</dbReference>
<accession>A0A6L3ZCP4</accession>
<dbReference type="PANTHER" id="PTHR32268:SF11">
    <property type="entry name" value="HOMOSERINE O-ACETYLTRANSFERASE"/>
    <property type="match status" value="1"/>
</dbReference>
<dbReference type="GO" id="GO:0005737">
    <property type="term" value="C:cytoplasm"/>
    <property type="evidence" value="ECO:0007669"/>
    <property type="project" value="UniProtKB-SubCell"/>
</dbReference>
<comment type="subcellular location">
    <subcellularLocation>
        <location evidence="2">Cytoplasm</location>
    </subcellularLocation>
</comment>
<dbReference type="Proteomes" id="UP000484164">
    <property type="component" value="Unassembled WGS sequence"/>
</dbReference>
<dbReference type="OrthoDB" id="9800754at2"/>
<feature type="active site" evidence="2 3">
    <location>
        <position position="276"/>
    </location>
</feature>
<dbReference type="InterPro" id="IPR029058">
    <property type="entry name" value="AB_hydrolase_fold"/>
</dbReference>
<dbReference type="SUPFAM" id="SSF53474">
    <property type="entry name" value="alpha/beta-Hydrolases"/>
    <property type="match status" value="1"/>
</dbReference>
<comment type="catalytic activity">
    <reaction evidence="2">
        <text>L-homoserine + acetyl-CoA = O-acetyl-L-homoserine + CoA</text>
        <dbReference type="Rhea" id="RHEA:13701"/>
        <dbReference type="ChEBI" id="CHEBI:57287"/>
        <dbReference type="ChEBI" id="CHEBI:57288"/>
        <dbReference type="ChEBI" id="CHEBI:57476"/>
        <dbReference type="ChEBI" id="CHEBI:57716"/>
        <dbReference type="EC" id="2.3.1.31"/>
    </reaction>
</comment>
<dbReference type="PANTHER" id="PTHR32268">
    <property type="entry name" value="HOMOSERINE O-ACETYLTRANSFERASE"/>
    <property type="match status" value="1"/>
</dbReference>
<dbReference type="Gene3D" id="3.40.50.1820">
    <property type="entry name" value="alpha/beta hydrolase"/>
    <property type="match status" value="1"/>
</dbReference>
<protein>
    <recommendedName>
        <fullName evidence="2">Homoserine O-acetyltransferase</fullName>
        <shortName evidence="2">HAT</shortName>
        <ecNumber evidence="2">2.3.1.31</ecNumber>
    </recommendedName>
    <alternativeName>
        <fullName evidence="2">Homoserine transacetylase</fullName>
        <shortName evidence="2">HTA</shortName>
    </alternativeName>
</protein>
<keyword evidence="2 5" id="KW-0012">Acyltransferase</keyword>
<dbReference type="Pfam" id="PF00561">
    <property type="entry name" value="Abhydrolase_1"/>
    <property type="match status" value="1"/>
</dbReference>
<sequence length="324" mass="35716">MNKHIWKSEAPLELESGAYIAPFRLAYHTWGEINDNQSNVVWVFHALTANSDPSDWWPGVVGKDCVINPDEHFIICVNTIGAPYGSSAPSDLSFPEFTVRDVVKSQLLLAEHLRITRIQLAIGGSFGGSQALEFAYSFKGQIDKLVLVACAARESAWGIAIHQAQRLALQADATFGQPDGGKLGLKAARGIGLLTYRTPEAFHQTQSNPDDRIANHKAASYIDYQGDKLVSRFSSLSYYYLHKCLDTHHIGRDRGGVEVALSTIQTPTVVIGINSDQLLPTSLQKIIVQGLPNARYVEIQSEFGHDGFLVEAKQLARVLRGERF</sequence>
<dbReference type="GO" id="GO:0009086">
    <property type="term" value="P:methionine biosynthetic process"/>
    <property type="evidence" value="ECO:0007669"/>
    <property type="project" value="UniProtKB-UniRule"/>
</dbReference>
<comment type="function">
    <text evidence="2">Transfers an acetyl group from acetyl-CoA to L-homoserine, forming acetyl-L-homoserine.</text>
</comment>
<comment type="pathway">
    <text evidence="2">Amino-acid biosynthesis; L-methionine biosynthesis via de novo pathway; O-acetyl-L-homoserine from L-homoserine: step 1/1.</text>
</comment>
<feature type="active site" evidence="2 3">
    <location>
        <position position="305"/>
    </location>
</feature>
<keyword evidence="6" id="KW-1185">Reference proteome</keyword>
<keyword evidence="2" id="KW-0963">Cytoplasm</keyword>
<evidence type="ECO:0000313" key="6">
    <source>
        <dbReference type="Proteomes" id="UP000484164"/>
    </source>
</evidence>
<dbReference type="EC" id="2.3.1.31" evidence="2"/>
<dbReference type="NCBIfam" id="TIGR01392">
    <property type="entry name" value="homoserO_Ac_trn"/>
    <property type="match status" value="1"/>
</dbReference>
<feature type="binding site" evidence="2">
    <location>
        <position position="189"/>
    </location>
    <ligand>
        <name>substrate</name>
    </ligand>
</feature>
<evidence type="ECO:0000256" key="1">
    <source>
        <dbReference type="ARBA" id="ARBA00022679"/>
    </source>
</evidence>
<dbReference type="GO" id="GO:0009092">
    <property type="term" value="P:homoserine metabolic process"/>
    <property type="evidence" value="ECO:0007669"/>
    <property type="project" value="TreeGrafter"/>
</dbReference>
<dbReference type="EMBL" id="WBVQ01000002">
    <property type="protein sequence ID" value="KAB2815641.1"/>
    <property type="molecule type" value="Genomic_DNA"/>
</dbReference>
<comment type="similarity">
    <text evidence="2">Belongs to the AB hydrolase superfamily. MetX family.</text>
</comment>
<dbReference type="GO" id="GO:0004414">
    <property type="term" value="F:homoserine O-acetyltransferase activity"/>
    <property type="evidence" value="ECO:0007669"/>
    <property type="project" value="UniProtKB-UniRule"/>
</dbReference>
<evidence type="ECO:0000313" key="5">
    <source>
        <dbReference type="EMBL" id="KAB2815641.1"/>
    </source>
</evidence>
<reference evidence="5 6" key="1">
    <citation type="submission" date="2019-10" db="EMBL/GenBank/DDBJ databases">
        <title>Genome sequence of Phaeocystidibacter marisrubri JCM30614 (type strain).</title>
        <authorList>
            <person name="Bowman J.P."/>
        </authorList>
    </citation>
    <scope>NUCLEOTIDE SEQUENCE [LARGE SCALE GENOMIC DNA]</scope>
    <source>
        <strain evidence="5 6">JCM 30614</strain>
    </source>
</reference>
<keyword evidence="2" id="KW-0486">Methionine biosynthesis</keyword>
<name>A0A6L3ZCP4_9FLAO</name>
<feature type="active site" description="Nucleophile" evidence="2 3">
    <location>
        <position position="125"/>
    </location>
</feature>
<feature type="binding site" evidence="2">
    <location>
        <position position="306"/>
    </location>
    <ligand>
        <name>substrate</name>
    </ligand>
</feature>
<dbReference type="InterPro" id="IPR008220">
    <property type="entry name" value="HAT_MetX-like"/>
</dbReference>